<accession>A0AAV5AVR2</accession>
<proteinExistence type="predicted"/>
<keyword evidence="2" id="KW-1185">Reference proteome</keyword>
<evidence type="ECO:0000313" key="2">
    <source>
        <dbReference type="Proteomes" id="UP001050691"/>
    </source>
</evidence>
<comment type="caution">
    <text evidence="1">The sequence shown here is derived from an EMBL/GenBank/DDBJ whole genome shotgun (WGS) entry which is preliminary data.</text>
</comment>
<dbReference type="SUPFAM" id="SSF56801">
    <property type="entry name" value="Acetyl-CoA synthetase-like"/>
    <property type="match status" value="1"/>
</dbReference>
<reference evidence="1" key="1">
    <citation type="submission" date="2021-10" db="EMBL/GenBank/DDBJ databases">
        <title>De novo Genome Assembly of Clathrus columnatus (Basidiomycota, Fungi) Using Illumina and Nanopore Sequence Data.</title>
        <authorList>
            <person name="Ogiso-Tanaka E."/>
            <person name="Itagaki H."/>
            <person name="Hosoya T."/>
            <person name="Hosaka K."/>
        </authorList>
    </citation>
    <scope>NUCLEOTIDE SEQUENCE</scope>
    <source>
        <strain evidence="1">MO-923</strain>
    </source>
</reference>
<evidence type="ECO:0000313" key="1">
    <source>
        <dbReference type="EMBL" id="GJJ15970.1"/>
    </source>
</evidence>
<dbReference type="Proteomes" id="UP001050691">
    <property type="component" value="Unassembled WGS sequence"/>
</dbReference>
<dbReference type="PANTHER" id="PTHR42921:SF1">
    <property type="entry name" value="ACETOACETYL-COA SYNTHETASE"/>
    <property type="match status" value="1"/>
</dbReference>
<gene>
    <name evidence="1" type="ORF">Clacol_010249</name>
</gene>
<dbReference type="EMBL" id="BPWL01000011">
    <property type="protein sequence ID" value="GJJ15970.1"/>
    <property type="molecule type" value="Genomic_DNA"/>
</dbReference>
<name>A0AAV5AVR2_9AGAM</name>
<organism evidence="1 2">
    <name type="scientific">Clathrus columnatus</name>
    <dbReference type="NCBI Taxonomy" id="1419009"/>
    <lineage>
        <taxon>Eukaryota</taxon>
        <taxon>Fungi</taxon>
        <taxon>Dikarya</taxon>
        <taxon>Basidiomycota</taxon>
        <taxon>Agaricomycotina</taxon>
        <taxon>Agaricomycetes</taxon>
        <taxon>Phallomycetidae</taxon>
        <taxon>Phallales</taxon>
        <taxon>Clathraceae</taxon>
        <taxon>Clathrus</taxon>
    </lineage>
</organism>
<dbReference type="InterPro" id="IPR042099">
    <property type="entry name" value="ANL_N_sf"/>
</dbReference>
<dbReference type="Gene3D" id="3.40.50.12780">
    <property type="entry name" value="N-terminal domain of ligase-like"/>
    <property type="match status" value="1"/>
</dbReference>
<protein>
    <submittedName>
        <fullName evidence="1">Uncharacterized protein</fullName>
    </submittedName>
</protein>
<sequence length="137" mass="15989">MLAFVFIKSWVFLEKEDSFLEFFPGARLNYAENVLRRNDDAIAITAIRETGSVVHYTRRQLRSMVCNINNSLKFYDVKPHDRVADTEILYTGKRNDLCQKIEESSRDLTSKYGLQYSPLPYQIHTRSIESQRVFVGS</sequence>
<dbReference type="PANTHER" id="PTHR42921">
    <property type="entry name" value="ACETOACETYL-COA SYNTHETASE"/>
    <property type="match status" value="1"/>
</dbReference>
<dbReference type="GO" id="GO:0030729">
    <property type="term" value="F:acetoacetate-CoA ligase activity"/>
    <property type="evidence" value="ECO:0007669"/>
    <property type="project" value="TreeGrafter"/>
</dbReference>
<dbReference type="AlphaFoldDB" id="A0AAV5AVR2"/>